<dbReference type="SMART" id="SM00326">
    <property type="entry name" value="SH3"/>
    <property type="match status" value="1"/>
</dbReference>
<dbReference type="AlphaFoldDB" id="A0A9P6T411"/>
<name>A0A9P6T411_9FUNG</name>
<dbReference type="EMBL" id="JAAAID010000123">
    <property type="protein sequence ID" value="KAG0022110.1"/>
    <property type="molecule type" value="Genomic_DNA"/>
</dbReference>
<evidence type="ECO:0000256" key="3">
    <source>
        <dbReference type="SAM" id="MobiDB-lite"/>
    </source>
</evidence>
<dbReference type="PRINTS" id="PR00452">
    <property type="entry name" value="SH3DOMAIN"/>
</dbReference>
<dbReference type="Gene3D" id="2.30.30.40">
    <property type="entry name" value="SH3 Domains"/>
    <property type="match status" value="1"/>
</dbReference>
<dbReference type="InterPro" id="IPR001452">
    <property type="entry name" value="SH3_domain"/>
</dbReference>
<proteinExistence type="predicted"/>
<organism evidence="5 6">
    <name type="scientific">Entomortierella chlamydospora</name>
    <dbReference type="NCBI Taxonomy" id="101097"/>
    <lineage>
        <taxon>Eukaryota</taxon>
        <taxon>Fungi</taxon>
        <taxon>Fungi incertae sedis</taxon>
        <taxon>Mucoromycota</taxon>
        <taxon>Mortierellomycotina</taxon>
        <taxon>Mortierellomycetes</taxon>
        <taxon>Mortierellales</taxon>
        <taxon>Mortierellaceae</taxon>
        <taxon>Entomortierella</taxon>
    </lineage>
</organism>
<evidence type="ECO:0000259" key="4">
    <source>
        <dbReference type="PROSITE" id="PS50002"/>
    </source>
</evidence>
<protein>
    <submittedName>
        <fullName evidence="5">HOG (High osmolarity glycerol) pathway protein</fullName>
    </submittedName>
</protein>
<feature type="domain" description="SH3" evidence="4">
    <location>
        <begin position="77"/>
        <end position="134"/>
    </location>
</feature>
<dbReference type="Pfam" id="PF14604">
    <property type="entry name" value="SH3_9"/>
    <property type="match status" value="1"/>
</dbReference>
<dbReference type="InterPro" id="IPR036028">
    <property type="entry name" value="SH3-like_dom_sf"/>
</dbReference>
<evidence type="ECO:0000313" key="5">
    <source>
        <dbReference type="EMBL" id="KAG0022110.1"/>
    </source>
</evidence>
<gene>
    <name evidence="5" type="primary">NBP2_1</name>
    <name evidence="5" type="ORF">BGZ80_001039</name>
</gene>
<feature type="region of interest" description="Disordered" evidence="3">
    <location>
        <begin position="37"/>
        <end position="56"/>
    </location>
</feature>
<dbReference type="SUPFAM" id="SSF50044">
    <property type="entry name" value="SH3-domain"/>
    <property type="match status" value="1"/>
</dbReference>
<keyword evidence="6" id="KW-1185">Reference proteome</keyword>
<dbReference type="InterPro" id="IPR050384">
    <property type="entry name" value="Endophilin_SH3RF"/>
</dbReference>
<comment type="caution">
    <text evidence="5">The sequence shown here is derived from an EMBL/GenBank/DDBJ whole genome shotgun (WGS) entry which is preliminary data.</text>
</comment>
<evidence type="ECO:0000256" key="1">
    <source>
        <dbReference type="ARBA" id="ARBA00022443"/>
    </source>
</evidence>
<dbReference type="Proteomes" id="UP000703661">
    <property type="component" value="Unassembled WGS sequence"/>
</dbReference>
<dbReference type="PROSITE" id="PS50002">
    <property type="entry name" value="SH3"/>
    <property type="match status" value="1"/>
</dbReference>
<keyword evidence="1 2" id="KW-0728">SH3 domain</keyword>
<reference evidence="5" key="1">
    <citation type="journal article" date="2020" name="Fungal Divers.">
        <title>Resolving the Mortierellaceae phylogeny through synthesis of multi-gene phylogenetics and phylogenomics.</title>
        <authorList>
            <person name="Vandepol N."/>
            <person name="Liber J."/>
            <person name="Desiro A."/>
            <person name="Na H."/>
            <person name="Kennedy M."/>
            <person name="Barry K."/>
            <person name="Grigoriev I.V."/>
            <person name="Miller A.N."/>
            <person name="O'Donnell K."/>
            <person name="Stajich J.E."/>
            <person name="Bonito G."/>
        </authorList>
    </citation>
    <scope>NUCLEOTIDE SEQUENCE</scope>
    <source>
        <strain evidence="5">NRRL 2769</strain>
    </source>
</reference>
<accession>A0A9P6T411</accession>
<dbReference type="FunFam" id="2.30.30.40:FF:000072">
    <property type="entry name" value="Unconventional Myosin IB"/>
    <property type="match status" value="1"/>
</dbReference>
<sequence>MRKACSLSKATTETHSHETCDLVITVRDFAYPKSHPYHYGNYPPEPVHEESEDDEEFEEEELVEDEYQEANEGEEERACGHARGLYDFDAENSTELTFKEGDYLWIHCRQFPGWFLGEMNGARGLVPSNYVEMI</sequence>
<evidence type="ECO:0000313" key="6">
    <source>
        <dbReference type="Proteomes" id="UP000703661"/>
    </source>
</evidence>
<dbReference type="PANTHER" id="PTHR14167">
    <property type="entry name" value="SH3 DOMAIN-CONTAINING"/>
    <property type="match status" value="1"/>
</dbReference>
<evidence type="ECO:0000256" key="2">
    <source>
        <dbReference type="PROSITE-ProRule" id="PRU00192"/>
    </source>
</evidence>